<dbReference type="RefSeq" id="WP_394828811.1">
    <property type="nucleotide sequence ID" value="NZ_CP089984.1"/>
</dbReference>
<feature type="compositionally biased region" description="Basic and acidic residues" evidence="1">
    <location>
        <begin position="264"/>
        <end position="280"/>
    </location>
</feature>
<name>A0ABZ2M9K2_9BACT</name>
<organism evidence="3 4">
    <name type="scientific">Pendulispora albinea</name>
    <dbReference type="NCBI Taxonomy" id="2741071"/>
    <lineage>
        <taxon>Bacteria</taxon>
        <taxon>Pseudomonadati</taxon>
        <taxon>Myxococcota</taxon>
        <taxon>Myxococcia</taxon>
        <taxon>Myxococcales</taxon>
        <taxon>Sorangiineae</taxon>
        <taxon>Pendulisporaceae</taxon>
        <taxon>Pendulispora</taxon>
    </lineage>
</organism>
<gene>
    <name evidence="3" type="ORF">LZC94_18370</name>
</gene>
<evidence type="ECO:0000313" key="3">
    <source>
        <dbReference type="EMBL" id="WXB19188.1"/>
    </source>
</evidence>
<dbReference type="GO" id="GO:0016787">
    <property type="term" value="F:hydrolase activity"/>
    <property type="evidence" value="ECO:0007669"/>
    <property type="project" value="UniProtKB-KW"/>
</dbReference>
<feature type="region of interest" description="Disordered" evidence="1">
    <location>
        <begin position="258"/>
        <end position="280"/>
    </location>
</feature>
<dbReference type="InterPro" id="IPR036514">
    <property type="entry name" value="SGNH_hydro_sf"/>
</dbReference>
<evidence type="ECO:0000256" key="1">
    <source>
        <dbReference type="SAM" id="MobiDB-lite"/>
    </source>
</evidence>
<dbReference type="Proteomes" id="UP001370348">
    <property type="component" value="Chromosome"/>
</dbReference>
<dbReference type="Gene3D" id="3.40.50.1110">
    <property type="entry name" value="SGNH hydrolase"/>
    <property type="match status" value="1"/>
</dbReference>
<dbReference type="SUPFAM" id="SSF52266">
    <property type="entry name" value="SGNH hydrolase"/>
    <property type="match status" value="1"/>
</dbReference>
<dbReference type="Pfam" id="PF13472">
    <property type="entry name" value="Lipase_GDSL_2"/>
    <property type="match status" value="1"/>
</dbReference>
<accession>A0ABZ2M9K2</accession>
<dbReference type="InterPro" id="IPR051532">
    <property type="entry name" value="Ester_Hydrolysis_Enzymes"/>
</dbReference>
<dbReference type="PANTHER" id="PTHR30383">
    <property type="entry name" value="THIOESTERASE 1/PROTEASE 1/LYSOPHOSPHOLIPASE L1"/>
    <property type="match status" value="1"/>
</dbReference>
<keyword evidence="3" id="KW-0378">Hydrolase</keyword>
<proteinExistence type="predicted"/>
<dbReference type="PANTHER" id="PTHR30383:SF24">
    <property type="entry name" value="THIOESTERASE 1_PROTEASE 1_LYSOPHOSPHOLIPASE L1"/>
    <property type="match status" value="1"/>
</dbReference>
<feature type="domain" description="SGNH hydrolase-type esterase" evidence="2">
    <location>
        <begin position="68"/>
        <end position="239"/>
    </location>
</feature>
<keyword evidence="4" id="KW-1185">Reference proteome</keyword>
<dbReference type="InterPro" id="IPR013830">
    <property type="entry name" value="SGNH_hydro"/>
</dbReference>
<evidence type="ECO:0000259" key="2">
    <source>
        <dbReference type="Pfam" id="PF13472"/>
    </source>
</evidence>
<reference evidence="3 4" key="1">
    <citation type="submission" date="2021-12" db="EMBL/GenBank/DDBJ databases">
        <title>Discovery of the Pendulisporaceae a myxobacterial family with distinct sporulation behavior and unique specialized metabolism.</title>
        <authorList>
            <person name="Garcia R."/>
            <person name="Popoff A."/>
            <person name="Bader C.D."/>
            <person name="Loehr J."/>
            <person name="Walesch S."/>
            <person name="Walt C."/>
            <person name="Boldt J."/>
            <person name="Bunk B."/>
            <person name="Haeckl F.J.F.P.J."/>
            <person name="Gunesch A.P."/>
            <person name="Birkelbach J."/>
            <person name="Nuebel U."/>
            <person name="Pietschmann T."/>
            <person name="Bach T."/>
            <person name="Mueller R."/>
        </authorList>
    </citation>
    <scope>NUCLEOTIDE SEQUENCE [LARGE SCALE GENOMIC DNA]</scope>
    <source>
        <strain evidence="3 4">MSr11954</strain>
    </source>
</reference>
<evidence type="ECO:0000313" key="4">
    <source>
        <dbReference type="Proteomes" id="UP001370348"/>
    </source>
</evidence>
<sequence>MVNALSEITKYDITKYRVLWLGCTALLPLVALQGRRLRQNIPRLPEAGGARTGLVGSSSAGRTLSIAVIGESSAAGVGVEAHTEGLPHHLACLVSERLRRPVRWSVIGRHGATLAKVQKHAPQQVEPHADAVVVLVGVNDTIQMTRSRAWAGGARALATRLREGGARRVVFSGLPPIHRFPSLPHPLRAVMGTRAKLLDAVLRDVASTLPGTSYAPVHFEADPRFVSRDGFHPSERGYAEWARNVAAHLVPLLARDAAPAPGDPAHDPPRIHDFTLPRSA</sequence>
<dbReference type="EMBL" id="CP089984">
    <property type="protein sequence ID" value="WXB19188.1"/>
    <property type="molecule type" value="Genomic_DNA"/>
</dbReference>
<dbReference type="CDD" id="cd01836">
    <property type="entry name" value="FeeA_FeeB_like"/>
    <property type="match status" value="1"/>
</dbReference>
<protein>
    <submittedName>
        <fullName evidence="3">SGNH/GDSL hydrolase family protein</fullName>
    </submittedName>
</protein>